<keyword evidence="7" id="KW-1185">Reference proteome</keyword>
<evidence type="ECO:0000256" key="4">
    <source>
        <dbReference type="ARBA" id="ARBA00023163"/>
    </source>
</evidence>
<evidence type="ECO:0000313" key="6">
    <source>
        <dbReference type="EMBL" id="MBM3092774.1"/>
    </source>
</evidence>
<evidence type="ECO:0000259" key="5">
    <source>
        <dbReference type="PROSITE" id="PS50931"/>
    </source>
</evidence>
<dbReference type="InterPro" id="IPR005119">
    <property type="entry name" value="LysR_subst-bd"/>
</dbReference>
<dbReference type="PROSITE" id="PS50931">
    <property type="entry name" value="HTH_LYSR"/>
    <property type="match status" value="1"/>
</dbReference>
<dbReference type="PANTHER" id="PTHR30537:SF5">
    <property type="entry name" value="HTH-TYPE TRANSCRIPTIONAL ACTIVATOR TTDR-RELATED"/>
    <property type="match status" value="1"/>
</dbReference>
<sequence>MLRLLREATGLIAFVRTVQTGSFSAAARSLGATPSSISKSISRLERLLGVHLFRRSTRLLAMTQEGEAFYDKIMPLLEQIDSSAETVQSYRAPAGHLRASLPSELGRMILEPIFTEFVPMYPEISLSVGMTDRHVDLLRENYDVAFRVGQVEQAGLMCKTLSHLDMTLVASPSFLRKHGDIESLGQLKNIPFARYVADGKPYPIGFVDGGSILPSGRIDLDSATAIRDAALSGVGAAHLIKRTVQDDLDRGLLVELLPHVKLQTVPFQAVHASGRLPSFRLQLFTDFIATLMRSSARE</sequence>
<accession>A0AAW4FKY5</accession>
<dbReference type="GO" id="GO:0003700">
    <property type="term" value="F:DNA-binding transcription factor activity"/>
    <property type="evidence" value="ECO:0007669"/>
    <property type="project" value="InterPro"/>
</dbReference>
<organism evidence="6 7">
    <name type="scientific">Ensifer canadensis</name>
    <dbReference type="NCBI Taxonomy" id="555315"/>
    <lineage>
        <taxon>Bacteria</taxon>
        <taxon>Pseudomonadati</taxon>
        <taxon>Pseudomonadota</taxon>
        <taxon>Alphaproteobacteria</taxon>
        <taxon>Hyphomicrobiales</taxon>
        <taxon>Rhizobiaceae</taxon>
        <taxon>Sinorhizobium/Ensifer group</taxon>
        <taxon>Ensifer</taxon>
    </lineage>
</organism>
<dbReference type="CDD" id="cd08422">
    <property type="entry name" value="PBP2_CrgA_like"/>
    <property type="match status" value="1"/>
</dbReference>
<evidence type="ECO:0000256" key="3">
    <source>
        <dbReference type="ARBA" id="ARBA00023125"/>
    </source>
</evidence>
<dbReference type="AlphaFoldDB" id="A0AAW4FKY5"/>
<dbReference type="Pfam" id="PF03466">
    <property type="entry name" value="LysR_substrate"/>
    <property type="match status" value="1"/>
</dbReference>
<gene>
    <name evidence="6" type="ORF">GFB56_18455</name>
</gene>
<feature type="domain" description="HTH lysR-type" evidence="5">
    <location>
        <begin position="11"/>
        <end position="63"/>
    </location>
</feature>
<dbReference type="InterPro" id="IPR058163">
    <property type="entry name" value="LysR-type_TF_proteobact-type"/>
</dbReference>
<keyword evidence="2" id="KW-0805">Transcription regulation</keyword>
<dbReference type="SUPFAM" id="SSF53850">
    <property type="entry name" value="Periplasmic binding protein-like II"/>
    <property type="match status" value="1"/>
</dbReference>
<reference evidence="6 7" key="1">
    <citation type="submission" date="2020-01" db="EMBL/GenBank/DDBJ databases">
        <title>Draft genome assembly of Ensifer adhaerens T173.</title>
        <authorList>
            <person name="Craig J.E."/>
            <person name="Stinchcombe J.R."/>
        </authorList>
    </citation>
    <scope>NUCLEOTIDE SEQUENCE [LARGE SCALE GENOMIC DNA]</scope>
    <source>
        <strain evidence="6 7">T173</strain>
    </source>
</reference>
<dbReference type="Proteomes" id="UP000744980">
    <property type="component" value="Unassembled WGS sequence"/>
</dbReference>
<dbReference type="Gene3D" id="1.10.10.10">
    <property type="entry name" value="Winged helix-like DNA-binding domain superfamily/Winged helix DNA-binding domain"/>
    <property type="match status" value="1"/>
</dbReference>
<dbReference type="Gene3D" id="3.40.190.290">
    <property type="match status" value="1"/>
</dbReference>
<dbReference type="InterPro" id="IPR036390">
    <property type="entry name" value="WH_DNA-bd_sf"/>
</dbReference>
<evidence type="ECO:0000256" key="2">
    <source>
        <dbReference type="ARBA" id="ARBA00023015"/>
    </source>
</evidence>
<dbReference type="PRINTS" id="PR00039">
    <property type="entry name" value="HTHLYSR"/>
</dbReference>
<evidence type="ECO:0000256" key="1">
    <source>
        <dbReference type="ARBA" id="ARBA00009437"/>
    </source>
</evidence>
<comment type="caution">
    <text evidence="6">The sequence shown here is derived from an EMBL/GenBank/DDBJ whole genome shotgun (WGS) entry which is preliminary data.</text>
</comment>
<keyword evidence="3" id="KW-0238">DNA-binding</keyword>
<keyword evidence="4" id="KW-0804">Transcription</keyword>
<protein>
    <submittedName>
        <fullName evidence="6">LysR family transcriptional regulator</fullName>
    </submittedName>
</protein>
<dbReference type="InterPro" id="IPR000847">
    <property type="entry name" value="LysR_HTH_N"/>
</dbReference>
<dbReference type="FunFam" id="1.10.10.10:FF:000001">
    <property type="entry name" value="LysR family transcriptional regulator"/>
    <property type="match status" value="1"/>
</dbReference>
<evidence type="ECO:0000313" key="7">
    <source>
        <dbReference type="Proteomes" id="UP000744980"/>
    </source>
</evidence>
<dbReference type="SUPFAM" id="SSF46785">
    <property type="entry name" value="Winged helix' DNA-binding domain"/>
    <property type="match status" value="1"/>
</dbReference>
<comment type="similarity">
    <text evidence="1">Belongs to the LysR transcriptional regulatory family.</text>
</comment>
<dbReference type="EMBL" id="WXFA01000011">
    <property type="protein sequence ID" value="MBM3092774.1"/>
    <property type="molecule type" value="Genomic_DNA"/>
</dbReference>
<proteinExistence type="inferred from homology"/>
<dbReference type="Pfam" id="PF00126">
    <property type="entry name" value="HTH_1"/>
    <property type="match status" value="1"/>
</dbReference>
<dbReference type="GO" id="GO:0003677">
    <property type="term" value="F:DNA binding"/>
    <property type="evidence" value="ECO:0007669"/>
    <property type="project" value="UniProtKB-KW"/>
</dbReference>
<dbReference type="InterPro" id="IPR036388">
    <property type="entry name" value="WH-like_DNA-bd_sf"/>
</dbReference>
<dbReference type="RefSeq" id="WP_057221637.1">
    <property type="nucleotide sequence ID" value="NZ_CP083373.1"/>
</dbReference>
<name>A0AAW4FKY5_9HYPH</name>
<dbReference type="PANTHER" id="PTHR30537">
    <property type="entry name" value="HTH-TYPE TRANSCRIPTIONAL REGULATOR"/>
    <property type="match status" value="1"/>
</dbReference>